<dbReference type="InterPro" id="IPR004701">
    <property type="entry name" value="PTS_EIIA_man-typ"/>
</dbReference>
<gene>
    <name evidence="4" type="ORF">RGQ30_29790</name>
</gene>
<dbReference type="Proteomes" id="UP001329151">
    <property type="component" value="Chromosome"/>
</dbReference>
<dbReference type="PANTHER" id="PTHR33799">
    <property type="entry name" value="PTS PERMEASE-RELATED-RELATED"/>
    <property type="match status" value="1"/>
</dbReference>
<evidence type="ECO:0000256" key="2">
    <source>
        <dbReference type="SAM" id="MobiDB-lite"/>
    </source>
</evidence>
<dbReference type="AlphaFoldDB" id="A0AA86MC45"/>
<dbReference type="EMBL" id="AP028947">
    <property type="protein sequence ID" value="BET27478.1"/>
    <property type="molecule type" value="Genomic_DNA"/>
</dbReference>
<evidence type="ECO:0000313" key="5">
    <source>
        <dbReference type="Proteomes" id="UP001329151"/>
    </source>
</evidence>
<protein>
    <recommendedName>
        <fullName evidence="3">PTS EIIA type-4 domain-containing protein</fullName>
    </recommendedName>
</protein>
<dbReference type="Pfam" id="PF03610">
    <property type="entry name" value="EIIA-man"/>
    <property type="match status" value="1"/>
</dbReference>
<sequence>MLGLVLVTHAPLGDAIRQCVQHVMGSAPEGFSVVDVRSDEDIDQTVLRIQDAARNVHAGTGVVFLTDLFGATPSNAAVRAGVESLNLPTVLVSGCNLPMVLRALGFRDLPINEVAERLVMGGRNGIVSTGATAPQRQTFNPAKSDDSARNHHQQ</sequence>
<dbReference type="SUPFAM" id="SSF53062">
    <property type="entry name" value="PTS system fructose IIA component-like"/>
    <property type="match status" value="1"/>
</dbReference>
<dbReference type="PROSITE" id="PS51096">
    <property type="entry name" value="PTS_EIIA_TYPE_4"/>
    <property type="match status" value="1"/>
</dbReference>
<feature type="domain" description="PTS EIIA type-4" evidence="3">
    <location>
        <begin position="1"/>
        <end position="126"/>
    </location>
</feature>
<evidence type="ECO:0000259" key="3">
    <source>
        <dbReference type="PROSITE" id="PS51096"/>
    </source>
</evidence>
<dbReference type="Gene3D" id="3.40.50.510">
    <property type="entry name" value="Phosphotransferase system, mannose-type IIA component"/>
    <property type="match status" value="1"/>
</dbReference>
<dbReference type="GO" id="GO:0016740">
    <property type="term" value="F:transferase activity"/>
    <property type="evidence" value="ECO:0007669"/>
    <property type="project" value="UniProtKB-KW"/>
</dbReference>
<evidence type="ECO:0000313" key="4">
    <source>
        <dbReference type="EMBL" id="BET27478.1"/>
    </source>
</evidence>
<keyword evidence="5" id="KW-1185">Reference proteome</keyword>
<dbReference type="PANTHER" id="PTHR33799:SF1">
    <property type="entry name" value="PTS SYSTEM MANNOSE-SPECIFIC EIIAB COMPONENT-RELATED"/>
    <property type="match status" value="1"/>
</dbReference>
<dbReference type="RefSeq" id="WP_130557449.1">
    <property type="nucleotide sequence ID" value="NZ_AP028947.1"/>
</dbReference>
<proteinExistence type="predicted"/>
<dbReference type="GO" id="GO:0016020">
    <property type="term" value="C:membrane"/>
    <property type="evidence" value="ECO:0007669"/>
    <property type="project" value="InterPro"/>
</dbReference>
<organism evidence="4 5">
    <name type="scientific">Limnobacter thiooxidans</name>
    <dbReference type="NCBI Taxonomy" id="131080"/>
    <lineage>
        <taxon>Bacteria</taxon>
        <taxon>Pseudomonadati</taxon>
        <taxon>Pseudomonadota</taxon>
        <taxon>Betaproteobacteria</taxon>
        <taxon>Burkholderiales</taxon>
        <taxon>Burkholderiaceae</taxon>
        <taxon>Limnobacter</taxon>
    </lineage>
</organism>
<dbReference type="GO" id="GO:0009401">
    <property type="term" value="P:phosphoenolpyruvate-dependent sugar phosphotransferase system"/>
    <property type="evidence" value="ECO:0007669"/>
    <property type="project" value="InterPro"/>
</dbReference>
<feature type="compositionally biased region" description="Polar residues" evidence="2">
    <location>
        <begin position="129"/>
        <end position="141"/>
    </location>
</feature>
<evidence type="ECO:0000256" key="1">
    <source>
        <dbReference type="ARBA" id="ARBA00022679"/>
    </source>
</evidence>
<feature type="compositionally biased region" description="Basic and acidic residues" evidence="2">
    <location>
        <begin position="143"/>
        <end position="154"/>
    </location>
</feature>
<keyword evidence="1" id="KW-0808">Transferase</keyword>
<dbReference type="KEGG" id="lto:RGQ30_29790"/>
<accession>A0AA86MC45</accession>
<feature type="region of interest" description="Disordered" evidence="2">
    <location>
        <begin position="129"/>
        <end position="154"/>
    </location>
</feature>
<name>A0AA86MC45_9BURK</name>
<dbReference type="InterPro" id="IPR051471">
    <property type="entry name" value="Bacterial_PTS_sugar_comp"/>
</dbReference>
<reference evidence="4 5" key="1">
    <citation type="submission" date="2023-10" db="EMBL/GenBank/DDBJ databases">
        <title>Complete Genome Sequence of Limnobacter thiooxidans CS-K2T, Isolated from freshwater lake sediments in Bavaria, Germany.</title>
        <authorList>
            <person name="Naruki M."/>
            <person name="Watanabe A."/>
            <person name="Warashina T."/>
            <person name="Morita T."/>
            <person name="Arakawa K."/>
        </authorList>
    </citation>
    <scope>NUCLEOTIDE SEQUENCE [LARGE SCALE GENOMIC DNA]</scope>
    <source>
        <strain evidence="4 5">CS-K2</strain>
    </source>
</reference>
<dbReference type="InterPro" id="IPR036662">
    <property type="entry name" value="PTS_EIIA_man-typ_sf"/>
</dbReference>